<dbReference type="EMBL" id="JAEPIV010000042">
    <property type="protein sequence ID" value="MBK4723148.1"/>
    <property type="molecule type" value="Genomic_DNA"/>
</dbReference>
<dbReference type="InterPro" id="IPR005053">
    <property type="entry name" value="MobA_MobL"/>
</dbReference>
<evidence type="ECO:0000256" key="2">
    <source>
        <dbReference type="ARBA" id="ARBA00022971"/>
    </source>
</evidence>
<sequence>MLRLMDARRLLDEAEHEDRVRMGRLEEGEDALLEAVARGRYACIGTAKLRLPVYRSVRAGRRRADGHTEVPIHISLSFVSKRRGAVGPNGEGLTSHEAAARHGRVYLHPGRGELALVRAAGAHRDRRLGGWWIPEAQFHAQPELHRFATRSAQNAGVLRRAGRGKVRNGAAAAFQLYVECAAADDEGRMADLLHDEEGPISLGTIGDTPTERAAFWRAVSDRERADGRVQNRAIIELPHELTAAEMRPLTMSIVAPLAERGLAYHAAVHRPDVVGGSDPRNVHLHILWSERPAMHTGPMDWVFAACKDRGAQGPAWVKCFREKTVAAINGALDRAEVERGVHIARRYHAGRYTDLGIEKPPGLYLGPRRTALERSGVPTAAAIANVLRERVWARLVASEQALARTRHLLELAGRPGIPEAVAERLAALAETMTAASPAAASASAERAVVRMAWADQARSNPGRGESGALRARLAEAEAEKARRIVETATPVLHMASEGTPPESISAMMKEAVRTSTNIGPWSVQDDRDRAADLLAFAEGRLDALDATRQEVERRYRAAKHAGHALAAVDAAVPISGSTDPAWTRRRARAAAELEMWSTWESRAADLMAGLPRLSAPEAQARTTALLAHGGPPALARRRRRARERSR</sequence>
<comment type="caution">
    <text evidence="6">The sequence shown here is derived from an EMBL/GenBank/DDBJ whole genome shotgun (WGS) entry which is preliminary data.</text>
</comment>
<protein>
    <submittedName>
        <fullName evidence="6">MobA/MobL family protein</fullName>
    </submittedName>
</protein>
<evidence type="ECO:0000256" key="4">
    <source>
        <dbReference type="SAM" id="MobiDB-lite"/>
    </source>
</evidence>
<dbReference type="Proteomes" id="UP000654452">
    <property type="component" value="Unassembled WGS sequence"/>
</dbReference>
<comment type="similarity">
    <text evidence="1">Belongs to the MobA/MobL family.</text>
</comment>
<evidence type="ECO:0000256" key="1">
    <source>
        <dbReference type="ARBA" id="ARBA00010873"/>
    </source>
</evidence>
<feature type="domain" description="MobA/MobL protein" evidence="5">
    <location>
        <begin position="210"/>
        <end position="298"/>
    </location>
</feature>
<feature type="region of interest" description="Disordered" evidence="4">
    <location>
        <begin position="624"/>
        <end position="646"/>
    </location>
</feature>
<name>A0ABS1I7X0_9PROT</name>
<evidence type="ECO:0000256" key="3">
    <source>
        <dbReference type="SAM" id="Coils"/>
    </source>
</evidence>
<keyword evidence="7" id="KW-1185">Reference proteome</keyword>
<evidence type="ECO:0000259" key="5">
    <source>
        <dbReference type="Pfam" id="PF03389"/>
    </source>
</evidence>
<organism evidence="6 7">
    <name type="scientific">Azospirillum aestuarii</name>
    <dbReference type="NCBI Taxonomy" id="2802052"/>
    <lineage>
        <taxon>Bacteria</taxon>
        <taxon>Pseudomonadati</taxon>
        <taxon>Pseudomonadota</taxon>
        <taxon>Alphaproteobacteria</taxon>
        <taxon>Rhodospirillales</taxon>
        <taxon>Azospirillaceae</taxon>
        <taxon>Azospirillum</taxon>
    </lineage>
</organism>
<gene>
    <name evidence="6" type="ORF">JJL56_30300</name>
</gene>
<feature type="compositionally biased region" description="Basic residues" evidence="4">
    <location>
        <begin position="635"/>
        <end position="646"/>
    </location>
</feature>
<evidence type="ECO:0000313" key="6">
    <source>
        <dbReference type="EMBL" id="MBK4723148.1"/>
    </source>
</evidence>
<feature type="coiled-coil region" evidence="3">
    <location>
        <begin position="534"/>
        <end position="561"/>
    </location>
</feature>
<evidence type="ECO:0000313" key="7">
    <source>
        <dbReference type="Proteomes" id="UP000654452"/>
    </source>
</evidence>
<keyword evidence="2" id="KW-0184">Conjugation</keyword>
<keyword evidence="3" id="KW-0175">Coiled coil</keyword>
<proteinExistence type="inferred from homology"/>
<accession>A0ABS1I7X0</accession>
<dbReference type="Gene3D" id="3.30.930.30">
    <property type="match status" value="1"/>
</dbReference>
<dbReference type="Pfam" id="PF03389">
    <property type="entry name" value="MobA_MobL"/>
    <property type="match status" value="1"/>
</dbReference>
<reference evidence="6 7" key="1">
    <citation type="submission" date="2021-01" db="EMBL/GenBank/DDBJ databases">
        <title>Azospirillum sp. YIM DDC1 draft genome.</title>
        <authorList>
            <person name="Wang Y.-X."/>
        </authorList>
    </citation>
    <scope>NUCLEOTIDE SEQUENCE [LARGE SCALE GENOMIC DNA]</scope>
    <source>
        <strain evidence="6 7">YIM DDC1</strain>
    </source>
</reference>
<dbReference type="RefSeq" id="WP_200487556.1">
    <property type="nucleotide sequence ID" value="NZ_JAEPIV010000042.1"/>
</dbReference>
<feature type="compositionally biased region" description="Low complexity" evidence="4">
    <location>
        <begin position="624"/>
        <end position="634"/>
    </location>
</feature>